<proteinExistence type="predicted"/>
<gene>
    <name evidence="1" type="ORF">LTR97_007446</name>
</gene>
<organism evidence="1 2">
    <name type="scientific">Elasticomyces elasticus</name>
    <dbReference type="NCBI Taxonomy" id="574655"/>
    <lineage>
        <taxon>Eukaryota</taxon>
        <taxon>Fungi</taxon>
        <taxon>Dikarya</taxon>
        <taxon>Ascomycota</taxon>
        <taxon>Pezizomycotina</taxon>
        <taxon>Dothideomycetes</taxon>
        <taxon>Dothideomycetidae</taxon>
        <taxon>Mycosphaerellales</taxon>
        <taxon>Teratosphaeriaceae</taxon>
        <taxon>Elasticomyces</taxon>
    </lineage>
</organism>
<reference evidence="1" key="1">
    <citation type="submission" date="2023-08" db="EMBL/GenBank/DDBJ databases">
        <title>Black Yeasts Isolated from many extreme environments.</title>
        <authorList>
            <person name="Coleine C."/>
            <person name="Stajich J.E."/>
            <person name="Selbmann L."/>
        </authorList>
    </citation>
    <scope>NUCLEOTIDE SEQUENCE</scope>
    <source>
        <strain evidence="1">CCFEE 5810</strain>
    </source>
</reference>
<evidence type="ECO:0000313" key="1">
    <source>
        <dbReference type="EMBL" id="KAK5697309.1"/>
    </source>
</evidence>
<sequence>MILRTCRTLPTGPAFIEILSAELMEMIANLLDLSDLQNFRLSSQWAERSTYLCFGRRGFEDMDLRLSDESARLFVQSFPDNKQRASWIRRFVLTMQYAEGPGPDVAGPHESYIVRLQRQQSLNFDTLATGRLLMLLPNLKDLQLCGLSIKSMQHQLDLGVIIGDGSSANPGSQIRLHSLEIRDSLLSPMFLKEIIRAFGLDLKKLKMTSVASIDGGWREFFSQVAELDLVHLEWYKLEYPSLEDERIRWRRVMVQDEHARVDKFFPGYQHMWAGSDTMVMNGNKAFQYGMKWAQDRISA</sequence>
<name>A0AAN7W8C0_9PEZI</name>
<accession>A0AAN7W8C0</accession>
<dbReference type="EMBL" id="JAVRQU010000011">
    <property type="protein sequence ID" value="KAK5697309.1"/>
    <property type="molecule type" value="Genomic_DNA"/>
</dbReference>
<evidence type="ECO:0000313" key="2">
    <source>
        <dbReference type="Proteomes" id="UP001310594"/>
    </source>
</evidence>
<dbReference type="AlphaFoldDB" id="A0AAN7W8C0"/>
<protein>
    <submittedName>
        <fullName evidence="1">Uncharacterized protein</fullName>
    </submittedName>
</protein>
<dbReference type="Proteomes" id="UP001310594">
    <property type="component" value="Unassembled WGS sequence"/>
</dbReference>
<comment type="caution">
    <text evidence="1">The sequence shown here is derived from an EMBL/GenBank/DDBJ whole genome shotgun (WGS) entry which is preliminary data.</text>
</comment>